<proteinExistence type="predicted"/>
<evidence type="ECO:0000259" key="1">
    <source>
        <dbReference type="PROSITE" id="PS51186"/>
    </source>
</evidence>
<dbReference type="EMBL" id="FWXI01000002">
    <property type="protein sequence ID" value="SMC39495.1"/>
    <property type="molecule type" value="Genomic_DNA"/>
</dbReference>
<dbReference type="SUPFAM" id="SSF55729">
    <property type="entry name" value="Acyl-CoA N-acyltransferases (Nat)"/>
    <property type="match status" value="1"/>
</dbReference>
<dbReference type="InterPro" id="IPR016181">
    <property type="entry name" value="Acyl_CoA_acyltransferase"/>
</dbReference>
<feature type="domain" description="N-acetyltransferase" evidence="1">
    <location>
        <begin position="4"/>
        <end position="152"/>
    </location>
</feature>
<accession>A0A1W1YTF1</accession>
<dbReference type="STRING" id="112901.SAMN04488500_102186"/>
<dbReference type="RefSeq" id="WP_084574092.1">
    <property type="nucleotide sequence ID" value="NZ_CP155572.1"/>
</dbReference>
<dbReference type="Proteomes" id="UP000192738">
    <property type="component" value="Unassembled WGS sequence"/>
</dbReference>
<reference evidence="2 3" key="1">
    <citation type="submission" date="2017-04" db="EMBL/GenBank/DDBJ databases">
        <authorList>
            <person name="Afonso C.L."/>
            <person name="Miller P.J."/>
            <person name="Scott M.A."/>
            <person name="Spackman E."/>
            <person name="Goraichik I."/>
            <person name="Dimitrov K.M."/>
            <person name="Suarez D.L."/>
            <person name="Swayne D.E."/>
        </authorList>
    </citation>
    <scope>NUCLEOTIDE SEQUENCE [LARGE SCALE GENOMIC DNA]</scope>
    <source>
        <strain evidence="2 3">DSM 5090</strain>
    </source>
</reference>
<keyword evidence="3" id="KW-1185">Reference proteome</keyword>
<dbReference type="OrthoDB" id="5570877at2"/>
<dbReference type="CDD" id="cd04301">
    <property type="entry name" value="NAT_SF"/>
    <property type="match status" value="1"/>
</dbReference>
<sequence length="365" mass="42034">MEAIKIYWARTNQICDVQRFIDTYWRKGHILSRDAELLKWQYPFLEDNSLMSIVLAEINGEIAGLLGVIPCKFNTGDIVVQGGILALWLVRSEFRNQSVGRSMLDWVQGEGVKFIGVEGYNERTVGIYKRLQSYIAPTLPRLIGVIDGKACQEFLERNSSFQSHVVISKIINRQSSYDVSGYKSINWECGLSEKWDSFIKLQNIKGPIRDSAFIQWRYINHPKYKYEVRCVCDEDNNIHGIVVWRIISIKDSSDTIFRITEFLWDDAVAGRFLADFTINDAFQSDVLFADFYNLTGCKAEPFIERGFFVDKEVLFPKYFSPLDFTQRTIPSAFSLIGLTESQNVNYFTNPDIYLTIADGDQDRPS</sequence>
<dbReference type="AlphaFoldDB" id="A0A1W1YTF1"/>
<protein>
    <recommendedName>
        <fullName evidence="1">N-acetyltransferase domain-containing protein</fullName>
    </recommendedName>
</protein>
<dbReference type="GO" id="GO:0016747">
    <property type="term" value="F:acyltransferase activity, transferring groups other than amino-acyl groups"/>
    <property type="evidence" value="ECO:0007669"/>
    <property type="project" value="InterPro"/>
</dbReference>
<organism evidence="2 3">
    <name type="scientific">Sporomusa malonica</name>
    <dbReference type="NCBI Taxonomy" id="112901"/>
    <lineage>
        <taxon>Bacteria</taxon>
        <taxon>Bacillati</taxon>
        <taxon>Bacillota</taxon>
        <taxon>Negativicutes</taxon>
        <taxon>Selenomonadales</taxon>
        <taxon>Sporomusaceae</taxon>
        <taxon>Sporomusa</taxon>
    </lineage>
</organism>
<evidence type="ECO:0000313" key="3">
    <source>
        <dbReference type="Proteomes" id="UP000192738"/>
    </source>
</evidence>
<evidence type="ECO:0000313" key="2">
    <source>
        <dbReference type="EMBL" id="SMC39495.1"/>
    </source>
</evidence>
<dbReference type="InterPro" id="IPR000182">
    <property type="entry name" value="GNAT_dom"/>
</dbReference>
<gene>
    <name evidence="2" type="ORF">SAMN04488500_102186</name>
</gene>
<name>A0A1W1YTF1_9FIRM</name>
<dbReference type="Gene3D" id="3.40.630.30">
    <property type="match status" value="1"/>
</dbReference>
<dbReference type="Pfam" id="PF00583">
    <property type="entry name" value="Acetyltransf_1"/>
    <property type="match status" value="1"/>
</dbReference>
<dbReference type="PROSITE" id="PS51186">
    <property type="entry name" value="GNAT"/>
    <property type="match status" value="1"/>
</dbReference>